<keyword evidence="2" id="KW-0808">Transferase</keyword>
<evidence type="ECO:0000313" key="2">
    <source>
        <dbReference type="EMBL" id="RIB05181.1"/>
    </source>
</evidence>
<dbReference type="InterPro" id="IPR029063">
    <property type="entry name" value="SAM-dependent_MTases_sf"/>
</dbReference>
<reference evidence="2 3" key="1">
    <citation type="submission" date="2018-06" db="EMBL/GenBank/DDBJ databases">
        <title>Comparative genomics reveals the genomic features of Rhizophagus irregularis, R. cerebriforme, R. diaphanum and Gigaspora rosea, and their symbiotic lifestyle signature.</title>
        <authorList>
            <person name="Morin E."/>
            <person name="San Clemente H."/>
            <person name="Chen E.C.H."/>
            <person name="De La Providencia I."/>
            <person name="Hainaut M."/>
            <person name="Kuo A."/>
            <person name="Kohler A."/>
            <person name="Murat C."/>
            <person name="Tang N."/>
            <person name="Roy S."/>
            <person name="Loubradou J."/>
            <person name="Henrissat B."/>
            <person name="Grigoriev I.V."/>
            <person name="Corradi N."/>
            <person name="Roux C."/>
            <person name="Martin F.M."/>
        </authorList>
    </citation>
    <scope>NUCLEOTIDE SEQUENCE [LARGE SCALE GENOMIC DNA]</scope>
    <source>
        <strain evidence="2 3">DAOM 194757</strain>
    </source>
</reference>
<sequence>MGCFVSKKKGLIDDTLENSRANEKFPFPRRNNTWDRLTLQHYLFRYIWQSNFSSPVQESIKNENVKILDVGSGSGPWALEMAGEFPNALFTKLDSSKTSQQNSTTLPNLIIKDYDFSKLEPLPFKDSTFDFIHVGFLASELPEKQFQTLVNELVRTLKPGGYLEIMDVDFQGGNEGPSAQRLMSSLRSYYLSRDINPLITPKLEPIMKSTKCLDNVTGQKTLHPLGDWDEKIGELALLNWLQMLNDLKPVMAPFMGISDFEYRNLIQEFKHEVDIFQTYWISTRVYGRKIQ</sequence>
<gene>
    <name evidence="2" type="ORF">C2G38_2007983</name>
</gene>
<proteinExistence type="predicted"/>
<dbReference type="InterPro" id="IPR041698">
    <property type="entry name" value="Methyltransf_25"/>
</dbReference>
<dbReference type="Gene3D" id="3.40.50.150">
    <property type="entry name" value="Vaccinia Virus protein VP39"/>
    <property type="match status" value="1"/>
</dbReference>
<protein>
    <submittedName>
        <fullName evidence="2">S-adenosyl-L-methionine-dependent methyltransferase</fullName>
    </submittedName>
</protein>
<dbReference type="CDD" id="cd02440">
    <property type="entry name" value="AdoMet_MTases"/>
    <property type="match status" value="1"/>
</dbReference>
<name>A0A397U664_9GLOM</name>
<accession>A0A397U664</accession>
<dbReference type="GO" id="GO:0032259">
    <property type="term" value="P:methylation"/>
    <property type="evidence" value="ECO:0007669"/>
    <property type="project" value="UniProtKB-KW"/>
</dbReference>
<dbReference type="SUPFAM" id="SSF53335">
    <property type="entry name" value="S-adenosyl-L-methionine-dependent methyltransferases"/>
    <property type="match status" value="1"/>
</dbReference>
<evidence type="ECO:0000259" key="1">
    <source>
        <dbReference type="Pfam" id="PF13649"/>
    </source>
</evidence>
<keyword evidence="2" id="KW-0489">Methyltransferase</keyword>
<dbReference type="Pfam" id="PF13649">
    <property type="entry name" value="Methyltransf_25"/>
    <property type="match status" value="1"/>
</dbReference>
<dbReference type="AlphaFoldDB" id="A0A397U664"/>
<dbReference type="EMBL" id="QKWP01002035">
    <property type="protein sequence ID" value="RIB05181.1"/>
    <property type="molecule type" value="Genomic_DNA"/>
</dbReference>
<feature type="domain" description="Methyltransferase" evidence="1">
    <location>
        <begin position="67"/>
        <end position="161"/>
    </location>
</feature>
<organism evidence="2 3">
    <name type="scientific">Gigaspora rosea</name>
    <dbReference type="NCBI Taxonomy" id="44941"/>
    <lineage>
        <taxon>Eukaryota</taxon>
        <taxon>Fungi</taxon>
        <taxon>Fungi incertae sedis</taxon>
        <taxon>Mucoromycota</taxon>
        <taxon>Glomeromycotina</taxon>
        <taxon>Glomeromycetes</taxon>
        <taxon>Diversisporales</taxon>
        <taxon>Gigasporaceae</taxon>
        <taxon>Gigaspora</taxon>
    </lineage>
</organism>
<comment type="caution">
    <text evidence="2">The sequence shown here is derived from an EMBL/GenBank/DDBJ whole genome shotgun (WGS) entry which is preliminary data.</text>
</comment>
<dbReference type="GO" id="GO:0008168">
    <property type="term" value="F:methyltransferase activity"/>
    <property type="evidence" value="ECO:0007669"/>
    <property type="project" value="UniProtKB-KW"/>
</dbReference>
<dbReference type="OrthoDB" id="2013972at2759"/>
<keyword evidence="3" id="KW-1185">Reference proteome</keyword>
<dbReference type="PANTHER" id="PTHR43591">
    <property type="entry name" value="METHYLTRANSFERASE"/>
    <property type="match status" value="1"/>
</dbReference>
<dbReference type="Proteomes" id="UP000266673">
    <property type="component" value="Unassembled WGS sequence"/>
</dbReference>
<evidence type="ECO:0000313" key="3">
    <source>
        <dbReference type="Proteomes" id="UP000266673"/>
    </source>
</evidence>